<accession>A0ABP9DCE3</accession>
<reference evidence="9" key="1">
    <citation type="journal article" date="2019" name="Int. J. Syst. Evol. Microbiol.">
        <title>The Global Catalogue of Microorganisms (GCM) 10K type strain sequencing project: providing services to taxonomists for standard genome sequencing and annotation.</title>
        <authorList>
            <consortium name="The Broad Institute Genomics Platform"/>
            <consortium name="The Broad Institute Genome Sequencing Center for Infectious Disease"/>
            <person name="Wu L."/>
            <person name="Ma J."/>
        </authorList>
    </citation>
    <scope>NUCLEOTIDE SEQUENCE [LARGE SCALE GENOMIC DNA]</scope>
    <source>
        <strain evidence="9">JCM 13006</strain>
    </source>
</reference>
<proteinExistence type="predicted"/>
<feature type="transmembrane region" description="Helical" evidence="6">
    <location>
        <begin position="286"/>
        <end position="304"/>
    </location>
</feature>
<dbReference type="InterPro" id="IPR036259">
    <property type="entry name" value="MFS_trans_sf"/>
</dbReference>
<feature type="transmembrane region" description="Helical" evidence="6">
    <location>
        <begin position="93"/>
        <end position="111"/>
    </location>
</feature>
<feature type="transmembrane region" description="Helical" evidence="6">
    <location>
        <begin position="254"/>
        <end position="274"/>
    </location>
</feature>
<keyword evidence="9" id="KW-1185">Reference proteome</keyword>
<keyword evidence="2 6" id="KW-0812">Transmembrane</keyword>
<dbReference type="Proteomes" id="UP001501752">
    <property type="component" value="Unassembled WGS sequence"/>
</dbReference>
<feature type="transmembrane region" description="Helical" evidence="6">
    <location>
        <begin position="178"/>
        <end position="198"/>
    </location>
</feature>
<feature type="transmembrane region" description="Helical" evidence="6">
    <location>
        <begin position="23"/>
        <end position="44"/>
    </location>
</feature>
<name>A0ABP9DCE3_9ACTN</name>
<dbReference type="Pfam" id="PF07690">
    <property type="entry name" value="MFS_1"/>
    <property type="match status" value="1"/>
</dbReference>
<feature type="transmembrane region" description="Helical" evidence="6">
    <location>
        <begin position="310"/>
        <end position="334"/>
    </location>
</feature>
<evidence type="ECO:0000256" key="4">
    <source>
        <dbReference type="ARBA" id="ARBA00023136"/>
    </source>
</evidence>
<evidence type="ECO:0000313" key="8">
    <source>
        <dbReference type="EMBL" id="GAA4836384.1"/>
    </source>
</evidence>
<sequence>MTGTHSSPPPAPAPRPPLVTRPLLLRFVSGLAASTSFFLLLSVVPGYAAVGAGASGGGGGGGRAGLATGALMLATVVGELATPALVNRYGYRVLLAVGLFLLGAPALALPLSGALGWIVAVCLLRGLGFAFTVVAGGALTASLIPAERRGEGLALVGVVSGVPSLVALPLGTWTAAHAGYGVVFTAAGVVALAAIASVPGLPDRIRSTGPAVGVTEGLRTAELRRPAVVFAATAVAAGIVVTFLPLAVPAAAGGVVALALFVQPAAATLARWFAGRLGDRHGPARLVLPGLLLSAAGTLVMVLTGSPVAVVAGAGIFGIGFGVAQNATLTLMYARVPTAGYGAVSALWNFAYDAGMGAGAVAFGWLAAATGYPWAFALTAAAMLTAAVPARRDRSAAARTGPGGTDAPVSASAPQQ</sequence>
<keyword evidence="4 6" id="KW-0472">Membrane</keyword>
<comment type="caution">
    <text evidence="8">The sequence shown here is derived from an EMBL/GenBank/DDBJ whole genome shotgun (WGS) entry which is preliminary data.</text>
</comment>
<feature type="transmembrane region" description="Helical" evidence="6">
    <location>
        <begin position="117"/>
        <end position="141"/>
    </location>
</feature>
<feature type="transmembrane region" description="Helical" evidence="6">
    <location>
        <begin position="346"/>
        <end position="366"/>
    </location>
</feature>
<dbReference type="PANTHER" id="PTHR23531">
    <property type="entry name" value="QUINOLENE RESISTANCE PROTEIN NORA"/>
    <property type="match status" value="1"/>
</dbReference>
<evidence type="ECO:0000256" key="2">
    <source>
        <dbReference type="ARBA" id="ARBA00022692"/>
    </source>
</evidence>
<dbReference type="InterPro" id="IPR020846">
    <property type="entry name" value="MFS_dom"/>
</dbReference>
<dbReference type="SUPFAM" id="SSF103473">
    <property type="entry name" value="MFS general substrate transporter"/>
    <property type="match status" value="1"/>
</dbReference>
<feature type="transmembrane region" description="Helical" evidence="6">
    <location>
        <begin position="153"/>
        <end position="172"/>
    </location>
</feature>
<evidence type="ECO:0000313" key="9">
    <source>
        <dbReference type="Proteomes" id="UP001501752"/>
    </source>
</evidence>
<comment type="subcellular location">
    <subcellularLocation>
        <location evidence="1">Cell membrane</location>
        <topology evidence="1">Multi-pass membrane protein</topology>
    </subcellularLocation>
</comment>
<evidence type="ECO:0000256" key="3">
    <source>
        <dbReference type="ARBA" id="ARBA00022989"/>
    </source>
</evidence>
<evidence type="ECO:0000256" key="6">
    <source>
        <dbReference type="SAM" id="Phobius"/>
    </source>
</evidence>
<feature type="region of interest" description="Disordered" evidence="5">
    <location>
        <begin position="395"/>
        <end position="416"/>
    </location>
</feature>
<evidence type="ECO:0000256" key="1">
    <source>
        <dbReference type="ARBA" id="ARBA00004651"/>
    </source>
</evidence>
<feature type="transmembrane region" description="Helical" evidence="6">
    <location>
        <begin position="64"/>
        <end position="86"/>
    </location>
</feature>
<protein>
    <submittedName>
        <fullName evidence="8">MFS transporter</fullName>
    </submittedName>
</protein>
<keyword evidence="3 6" id="KW-1133">Transmembrane helix</keyword>
<organism evidence="8 9">
    <name type="scientific">Kitasatospora terrestris</name>
    <dbReference type="NCBI Taxonomy" id="258051"/>
    <lineage>
        <taxon>Bacteria</taxon>
        <taxon>Bacillati</taxon>
        <taxon>Actinomycetota</taxon>
        <taxon>Actinomycetes</taxon>
        <taxon>Kitasatosporales</taxon>
        <taxon>Streptomycetaceae</taxon>
        <taxon>Kitasatospora</taxon>
    </lineage>
</organism>
<gene>
    <name evidence="8" type="ORF">GCM10023235_09100</name>
</gene>
<dbReference type="InterPro" id="IPR052714">
    <property type="entry name" value="MFS_Exporter"/>
</dbReference>
<dbReference type="PANTHER" id="PTHR23531:SF1">
    <property type="entry name" value="QUINOLENE RESISTANCE PROTEIN NORA"/>
    <property type="match status" value="1"/>
</dbReference>
<dbReference type="PROSITE" id="PS50850">
    <property type="entry name" value="MFS"/>
    <property type="match status" value="1"/>
</dbReference>
<feature type="transmembrane region" description="Helical" evidence="6">
    <location>
        <begin position="227"/>
        <end position="248"/>
    </location>
</feature>
<evidence type="ECO:0000256" key="5">
    <source>
        <dbReference type="SAM" id="MobiDB-lite"/>
    </source>
</evidence>
<evidence type="ECO:0000259" key="7">
    <source>
        <dbReference type="PROSITE" id="PS50850"/>
    </source>
</evidence>
<dbReference type="InterPro" id="IPR011701">
    <property type="entry name" value="MFS"/>
</dbReference>
<dbReference type="EMBL" id="BAABIS010000001">
    <property type="protein sequence ID" value="GAA4836384.1"/>
    <property type="molecule type" value="Genomic_DNA"/>
</dbReference>
<feature type="domain" description="Major facilitator superfamily (MFS) profile" evidence="7">
    <location>
        <begin position="22"/>
        <end position="398"/>
    </location>
</feature>
<dbReference type="Gene3D" id="1.20.1250.20">
    <property type="entry name" value="MFS general substrate transporter like domains"/>
    <property type="match status" value="1"/>
</dbReference>
<feature type="transmembrane region" description="Helical" evidence="6">
    <location>
        <begin position="372"/>
        <end position="390"/>
    </location>
</feature>
<dbReference type="RefSeq" id="WP_345695449.1">
    <property type="nucleotide sequence ID" value="NZ_BAABIS010000001.1"/>
</dbReference>